<sequence>MDAEYPVGAAGEGMFQSVVDEMKADGRDRAYDCILGVSGGCDSSFLAYEMVRRGLRPLAVHFDNTWNSPIATNNIYTVLDQLDVPLETFVVDNHEYDDIYRAFIEAGVRDIEAPTDIGFMGVLYRAAEAHGVKHIVEGHSFRTEGVSPLGWLYMDGRYIREVHRRHGTLPMKTFPNMPFAKFVKWAALSGIRRHRPLYHLDYHKEQTKQFLTEEYGWEWYGGHHLENRFTAFYHSYFLPRRFGVDQRINELSGRIRSKQLTREEAKAEYDLEPVIDPELLAMVKNRLGYDEDRWEELMDAPLRHYSEFPTYKSTFERLRPFFWLLYKMDRVPKTFYVKFCQTRSTVGNVR</sequence>
<dbReference type="EMBL" id="UINC01034112">
    <property type="protein sequence ID" value="SVB24443.1"/>
    <property type="molecule type" value="Genomic_DNA"/>
</dbReference>
<organism evidence="4">
    <name type="scientific">marine metagenome</name>
    <dbReference type="NCBI Taxonomy" id="408172"/>
    <lineage>
        <taxon>unclassified sequences</taxon>
        <taxon>metagenomes</taxon>
        <taxon>ecological metagenomes</taxon>
    </lineage>
</organism>
<name>A0A382CGF8_9ZZZZ</name>
<keyword evidence="2" id="KW-0067">ATP-binding</keyword>
<dbReference type="InterPro" id="IPR020536">
    <property type="entry name" value="ThiI_AANH"/>
</dbReference>
<dbReference type="SUPFAM" id="SSF52402">
    <property type="entry name" value="Adenine nucleotide alpha hydrolases-like"/>
    <property type="match status" value="1"/>
</dbReference>
<reference evidence="4" key="1">
    <citation type="submission" date="2018-05" db="EMBL/GenBank/DDBJ databases">
        <authorList>
            <person name="Lanie J.A."/>
            <person name="Ng W.-L."/>
            <person name="Kazmierczak K.M."/>
            <person name="Andrzejewski T.M."/>
            <person name="Davidsen T.M."/>
            <person name="Wayne K.J."/>
            <person name="Tettelin H."/>
            <person name="Glass J.I."/>
            <person name="Rusch D."/>
            <person name="Podicherti R."/>
            <person name="Tsui H.-C.T."/>
            <person name="Winkler M.E."/>
        </authorList>
    </citation>
    <scope>NUCLEOTIDE SEQUENCE</scope>
</reference>
<proteinExistence type="predicted"/>
<evidence type="ECO:0000259" key="3">
    <source>
        <dbReference type="Pfam" id="PF02568"/>
    </source>
</evidence>
<keyword evidence="1" id="KW-0547">Nucleotide-binding</keyword>
<dbReference type="GO" id="GO:0004810">
    <property type="term" value="F:CCA tRNA nucleotidyltransferase activity"/>
    <property type="evidence" value="ECO:0007669"/>
    <property type="project" value="InterPro"/>
</dbReference>
<evidence type="ECO:0000313" key="4">
    <source>
        <dbReference type="EMBL" id="SVB24443.1"/>
    </source>
</evidence>
<feature type="domain" description="Thil AANH" evidence="3">
    <location>
        <begin position="35"/>
        <end position="80"/>
    </location>
</feature>
<dbReference type="Gene3D" id="3.40.50.620">
    <property type="entry name" value="HUPs"/>
    <property type="match status" value="1"/>
</dbReference>
<dbReference type="GO" id="GO:0005524">
    <property type="term" value="F:ATP binding"/>
    <property type="evidence" value="ECO:0007669"/>
    <property type="project" value="UniProtKB-KW"/>
</dbReference>
<dbReference type="InterPro" id="IPR014729">
    <property type="entry name" value="Rossmann-like_a/b/a_fold"/>
</dbReference>
<evidence type="ECO:0000256" key="2">
    <source>
        <dbReference type="ARBA" id="ARBA00022840"/>
    </source>
</evidence>
<dbReference type="Pfam" id="PF02568">
    <property type="entry name" value="ThiI"/>
    <property type="match status" value="1"/>
</dbReference>
<accession>A0A382CGF8</accession>
<evidence type="ECO:0000256" key="1">
    <source>
        <dbReference type="ARBA" id="ARBA00022741"/>
    </source>
</evidence>
<protein>
    <recommendedName>
        <fullName evidence="3">Thil AANH domain-containing protein</fullName>
    </recommendedName>
</protein>
<gene>
    <name evidence="4" type="ORF">METZ01_LOCUS177297</name>
</gene>
<dbReference type="AlphaFoldDB" id="A0A382CGF8"/>